<dbReference type="Proteomes" id="UP001596058">
    <property type="component" value="Unassembled WGS sequence"/>
</dbReference>
<sequence length="186" mass="20273">MAEPFDNRRTALIEAEPVTDAGTADSIRDEIRDFAHLGGFKLQSGATPWHGAALHTAEQAHHAADLAARLHSHLLPLLAYRVGQACTRAGLREPGNHRERTERLRLFAGVAQTMRLLSPRVFEAGPARLAEATGEGGPAGRRARYPGRRKRHALRERARALWLGAGNPERGDLHAALARAAEQLAE</sequence>
<proteinExistence type="predicted"/>
<evidence type="ECO:0008006" key="3">
    <source>
        <dbReference type="Google" id="ProtNLM"/>
    </source>
</evidence>
<evidence type="ECO:0000313" key="2">
    <source>
        <dbReference type="Proteomes" id="UP001596058"/>
    </source>
</evidence>
<organism evidence="1 2">
    <name type="scientific">Nonomuraea insulae</name>
    <dbReference type="NCBI Taxonomy" id="1616787"/>
    <lineage>
        <taxon>Bacteria</taxon>
        <taxon>Bacillati</taxon>
        <taxon>Actinomycetota</taxon>
        <taxon>Actinomycetes</taxon>
        <taxon>Streptosporangiales</taxon>
        <taxon>Streptosporangiaceae</taxon>
        <taxon>Nonomuraea</taxon>
    </lineage>
</organism>
<comment type="caution">
    <text evidence="1">The sequence shown here is derived from an EMBL/GenBank/DDBJ whole genome shotgun (WGS) entry which is preliminary data.</text>
</comment>
<dbReference type="EMBL" id="JBHSPA010000048">
    <property type="protein sequence ID" value="MFC5829873.1"/>
    <property type="molecule type" value="Genomic_DNA"/>
</dbReference>
<gene>
    <name evidence="1" type="ORF">ACFPZ3_38920</name>
</gene>
<name>A0ABW1CW79_9ACTN</name>
<accession>A0ABW1CW79</accession>
<evidence type="ECO:0000313" key="1">
    <source>
        <dbReference type="EMBL" id="MFC5829873.1"/>
    </source>
</evidence>
<reference evidence="2" key="1">
    <citation type="journal article" date="2019" name="Int. J. Syst. Evol. Microbiol.">
        <title>The Global Catalogue of Microorganisms (GCM) 10K type strain sequencing project: providing services to taxonomists for standard genome sequencing and annotation.</title>
        <authorList>
            <consortium name="The Broad Institute Genomics Platform"/>
            <consortium name="The Broad Institute Genome Sequencing Center for Infectious Disease"/>
            <person name="Wu L."/>
            <person name="Ma J."/>
        </authorList>
    </citation>
    <scope>NUCLEOTIDE SEQUENCE [LARGE SCALE GENOMIC DNA]</scope>
    <source>
        <strain evidence="2">CCUG 53903</strain>
    </source>
</reference>
<keyword evidence="2" id="KW-1185">Reference proteome</keyword>
<dbReference type="RefSeq" id="WP_379519367.1">
    <property type="nucleotide sequence ID" value="NZ_JBHSPA010000048.1"/>
</dbReference>
<protein>
    <recommendedName>
        <fullName evidence="3">CHAD domain-containing protein</fullName>
    </recommendedName>
</protein>